<dbReference type="EMBL" id="CAUYUJ010014629">
    <property type="protein sequence ID" value="CAK0844081.1"/>
    <property type="molecule type" value="Genomic_DNA"/>
</dbReference>
<protein>
    <recommendedName>
        <fullName evidence="3">Subtilisin</fullName>
    </recommendedName>
</protein>
<accession>A0ABN9TE83</accession>
<keyword evidence="2" id="KW-1185">Reference proteome</keyword>
<feature type="non-terminal residue" evidence="1">
    <location>
        <position position="1"/>
    </location>
</feature>
<organism evidence="1 2">
    <name type="scientific">Prorocentrum cordatum</name>
    <dbReference type="NCBI Taxonomy" id="2364126"/>
    <lineage>
        <taxon>Eukaryota</taxon>
        <taxon>Sar</taxon>
        <taxon>Alveolata</taxon>
        <taxon>Dinophyceae</taxon>
        <taxon>Prorocentrales</taxon>
        <taxon>Prorocentraceae</taxon>
        <taxon>Prorocentrum</taxon>
    </lineage>
</organism>
<reference evidence="1" key="1">
    <citation type="submission" date="2023-10" db="EMBL/GenBank/DDBJ databases">
        <authorList>
            <person name="Chen Y."/>
            <person name="Shah S."/>
            <person name="Dougan E. K."/>
            <person name="Thang M."/>
            <person name="Chan C."/>
        </authorList>
    </citation>
    <scope>NUCLEOTIDE SEQUENCE [LARGE SCALE GENOMIC DNA]</scope>
</reference>
<name>A0ABN9TE83_9DINO</name>
<evidence type="ECO:0000313" key="2">
    <source>
        <dbReference type="Proteomes" id="UP001189429"/>
    </source>
</evidence>
<comment type="caution">
    <text evidence="1">The sequence shown here is derived from an EMBL/GenBank/DDBJ whole genome shotgun (WGS) entry which is preliminary data.</text>
</comment>
<dbReference type="Proteomes" id="UP001189429">
    <property type="component" value="Unassembled WGS sequence"/>
</dbReference>
<sequence length="64" mass="6332">CPEEPYAAPRGPAASALYAGRGVAVALAPGGWCEGSPEAPPEPLGRRPACGIMAAATRDSGGLR</sequence>
<evidence type="ECO:0008006" key="3">
    <source>
        <dbReference type="Google" id="ProtNLM"/>
    </source>
</evidence>
<gene>
    <name evidence="1" type="ORF">PCOR1329_LOCUS38252</name>
</gene>
<proteinExistence type="predicted"/>
<evidence type="ECO:0000313" key="1">
    <source>
        <dbReference type="EMBL" id="CAK0844081.1"/>
    </source>
</evidence>